<dbReference type="InterPro" id="IPR000073">
    <property type="entry name" value="AB_hydrolase_1"/>
</dbReference>
<dbReference type="OrthoDB" id="9805423at2"/>
<evidence type="ECO:0000313" key="3">
    <source>
        <dbReference type="EMBL" id="MRH42486.1"/>
    </source>
</evidence>
<dbReference type="InterPro" id="IPR022742">
    <property type="entry name" value="Hydrolase_4"/>
</dbReference>
<dbReference type="Pfam" id="PF12146">
    <property type="entry name" value="Hydrolase_4"/>
    <property type="match status" value="1"/>
</dbReference>
<evidence type="ECO:0000313" key="4">
    <source>
        <dbReference type="Proteomes" id="UP000799092"/>
    </source>
</evidence>
<feature type="domain" description="Serine aminopeptidase S33" evidence="2">
    <location>
        <begin position="59"/>
        <end position="248"/>
    </location>
</feature>
<proteinExistence type="predicted"/>
<dbReference type="SUPFAM" id="SSF53474">
    <property type="entry name" value="alpha/beta-Hydrolases"/>
    <property type="match status" value="1"/>
</dbReference>
<dbReference type="PANTHER" id="PTHR43798:SF31">
    <property type="entry name" value="AB HYDROLASE SUPERFAMILY PROTEIN YCLE"/>
    <property type="match status" value="1"/>
</dbReference>
<accession>A0A6A8DD78</accession>
<protein>
    <submittedName>
        <fullName evidence="3">Alpha/beta fold hydrolase</fullName>
    </submittedName>
</protein>
<dbReference type="EMBL" id="WJNG01000005">
    <property type="protein sequence ID" value="MRH42486.1"/>
    <property type="molecule type" value="Genomic_DNA"/>
</dbReference>
<dbReference type="AlphaFoldDB" id="A0A6A8DD78"/>
<comment type="caution">
    <text evidence="3">The sequence shown here is derived from an EMBL/GenBank/DDBJ whole genome shotgun (WGS) entry which is preliminary data.</text>
</comment>
<reference evidence="3" key="1">
    <citation type="submission" date="2019-11" db="EMBL/GenBank/DDBJ databases">
        <authorList>
            <person name="Li J."/>
        </authorList>
    </citation>
    <scope>NUCLEOTIDE SEQUENCE</scope>
    <source>
        <strain evidence="3">B6B</strain>
    </source>
</reference>
<name>A0A6A8DD78_9BACI</name>
<dbReference type="GO" id="GO:0016020">
    <property type="term" value="C:membrane"/>
    <property type="evidence" value="ECO:0007669"/>
    <property type="project" value="TreeGrafter"/>
</dbReference>
<dbReference type="GO" id="GO:0016787">
    <property type="term" value="F:hydrolase activity"/>
    <property type="evidence" value="ECO:0007669"/>
    <property type="project" value="UniProtKB-KW"/>
</dbReference>
<gene>
    <name evidence="3" type="ORF">GH741_07285</name>
</gene>
<dbReference type="PANTHER" id="PTHR43798">
    <property type="entry name" value="MONOACYLGLYCEROL LIPASE"/>
    <property type="match status" value="1"/>
</dbReference>
<sequence>MILANLTYPCRRGVNMKNIQYENGTVYYDLYGKGIPIIFIHPPGMGRRVFDRQQKLADKYLIVTPDLSGHGISSSSIQYSIIENYVEELKQIIDNEKFEEVIICGYSAGGAVAQEFAKAYPKITKALILSGGYPKVATIGLNLEYKLGMKLFKKSQKTLARVLANSHTKDKGYREILYSHMLKSDFAHWYKFYDQTYHYNGVTDLDSLTMPLLLIYGANAFWINHHRVYYERCPNHHVVYINNAFHQLPTKHWQPFNQIISEFIDSKLI</sequence>
<dbReference type="InterPro" id="IPR050266">
    <property type="entry name" value="AB_hydrolase_sf"/>
</dbReference>
<keyword evidence="1 3" id="KW-0378">Hydrolase</keyword>
<dbReference type="Gene3D" id="3.40.50.1820">
    <property type="entry name" value="alpha/beta hydrolase"/>
    <property type="match status" value="1"/>
</dbReference>
<organism evidence="3 4">
    <name type="scientific">Aquibacillus halophilus</name>
    <dbReference type="NCBI Taxonomy" id="930132"/>
    <lineage>
        <taxon>Bacteria</taxon>
        <taxon>Bacillati</taxon>
        <taxon>Bacillota</taxon>
        <taxon>Bacilli</taxon>
        <taxon>Bacillales</taxon>
        <taxon>Bacillaceae</taxon>
        <taxon>Aquibacillus</taxon>
    </lineage>
</organism>
<dbReference type="Proteomes" id="UP000799092">
    <property type="component" value="Unassembled WGS sequence"/>
</dbReference>
<dbReference type="InterPro" id="IPR029058">
    <property type="entry name" value="AB_hydrolase_fold"/>
</dbReference>
<keyword evidence="4" id="KW-1185">Reference proteome</keyword>
<evidence type="ECO:0000256" key="1">
    <source>
        <dbReference type="ARBA" id="ARBA00022801"/>
    </source>
</evidence>
<dbReference type="PRINTS" id="PR00111">
    <property type="entry name" value="ABHYDROLASE"/>
</dbReference>
<evidence type="ECO:0000259" key="2">
    <source>
        <dbReference type="Pfam" id="PF12146"/>
    </source>
</evidence>